<dbReference type="PANTHER" id="PTHR23514">
    <property type="entry name" value="BYPASS OF STOP CODON PROTEIN 6"/>
    <property type="match status" value="1"/>
</dbReference>
<gene>
    <name evidence="9" type="ORF">POSPLADRAFT_1047350</name>
</gene>
<evidence type="ECO:0000256" key="1">
    <source>
        <dbReference type="ARBA" id="ARBA00004127"/>
    </source>
</evidence>
<evidence type="ECO:0000256" key="2">
    <source>
        <dbReference type="ARBA" id="ARBA00008335"/>
    </source>
</evidence>
<dbReference type="Gene3D" id="1.20.1250.20">
    <property type="entry name" value="MFS general substrate transporter like domains"/>
    <property type="match status" value="1"/>
</dbReference>
<feature type="region of interest" description="Disordered" evidence="7">
    <location>
        <begin position="43"/>
        <end position="75"/>
    </location>
</feature>
<evidence type="ECO:0000256" key="3">
    <source>
        <dbReference type="ARBA" id="ARBA00022448"/>
    </source>
</evidence>
<reference evidence="9 10" key="1">
    <citation type="submission" date="2017-04" db="EMBL/GenBank/DDBJ databases">
        <title>Genome Sequence of the Model Brown-Rot Fungus Postia placenta SB12.</title>
        <authorList>
            <consortium name="DOE Joint Genome Institute"/>
            <person name="Gaskell J."/>
            <person name="Kersten P."/>
            <person name="Larrondo L.F."/>
            <person name="Canessa P."/>
            <person name="Martinez D."/>
            <person name="Hibbett D."/>
            <person name="Schmoll M."/>
            <person name="Kubicek C.P."/>
            <person name="Martinez A.T."/>
            <person name="Yadav J."/>
            <person name="Master E."/>
            <person name="Magnuson J.K."/>
            <person name="James T."/>
            <person name="Yaver D."/>
            <person name="Berka R."/>
            <person name="Labutti K."/>
            <person name="Lipzen A."/>
            <person name="Aerts A."/>
            <person name="Barry K."/>
            <person name="Henrissat B."/>
            <person name="Blanchette R."/>
            <person name="Grigoriev I."/>
            <person name="Cullen D."/>
        </authorList>
    </citation>
    <scope>NUCLEOTIDE SEQUENCE [LARGE SCALE GENOMIC DNA]</scope>
    <source>
        <strain evidence="9 10">MAD-698-R-SB12</strain>
    </source>
</reference>
<comment type="similarity">
    <text evidence="2">Belongs to the major facilitator superfamily.</text>
</comment>
<proteinExistence type="inferred from homology"/>
<organism evidence="9 10">
    <name type="scientific">Postia placenta MAD-698-R-SB12</name>
    <dbReference type="NCBI Taxonomy" id="670580"/>
    <lineage>
        <taxon>Eukaryota</taxon>
        <taxon>Fungi</taxon>
        <taxon>Dikarya</taxon>
        <taxon>Basidiomycota</taxon>
        <taxon>Agaricomycotina</taxon>
        <taxon>Agaricomycetes</taxon>
        <taxon>Polyporales</taxon>
        <taxon>Adustoporiaceae</taxon>
        <taxon>Rhodonia</taxon>
    </lineage>
</organism>
<dbReference type="InterPro" id="IPR036259">
    <property type="entry name" value="MFS_trans_sf"/>
</dbReference>
<dbReference type="GeneID" id="36324212"/>
<accession>A0A1X6MXJ3</accession>
<evidence type="ECO:0000256" key="5">
    <source>
        <dbReference type="ARBA" id="ARBA00022989"/>
    </source>
</evidence>
<feature type="transmembrane region" description="Helical" evidence="8">
    <location>
        <begin position="242"/>
        <end position="261"/>
    </location>
</feature>
<evidence type="ECO:0008006" key="11">
    <source>
        <dbReference type="Google" id="ProtNLM"/>
    </source>
</evidence>
<dbReference type="AlphaFoldDB" id="A0A1X6MXJ3"/>
<name>A0A1X6MXJ3_9APHY</name>
<dbReference type="EMBL" id="KZ110599">
    <property type="protein sequence ID" value="OSX61078.1"/>
    <property type="molecule type" value="Genomic_DNA"/>
</dbReference>
<dbReference type="SUPFAM" id="SSF103473">
    <property type="entry name" value="MFS general substrate transporter"/>
    <property type="match status" value="1"/>
</dbReference>
<dbReference type="RefSeq" id="XP_024337872.1">
    <property type="nucleotide sequence ID" value="XM_024479262.1"/>
</dbReference>
<keyword evidence="5 8" id="KW-1133">Transmembrane helix</keyword>
<dbReference type="GO" id="GO:0016020">
    <property type="term" value="C:membrane"/>
    <property type="evidence" value="ECO:0007669"/>
    <property type="project" value="TreeGrafter"/>
</dbReference>
<dbReference type="PANTHER" id="PTHR23514:SF3">
    <property type="entry name" value="BYPASS OF STOP CODON PROTEIN 6"/>
    <property type="match status" value="1"/>
</dbReference>
<feature type="transmembrane region" description="Helical" evidence="8">
    <location>
        <begin position="267"/>
        <end position="286"/>
    </location>
</feature>
<evidence type="ECO:0000256" key="8">
    <source>
        <dbReference type="SAM" id="Phobius"/>
    </source>
</evidence>
<feature type="compositionally biased region" description="Low complexity" evidence="7">
    <location>
        <begin position="50"/>
        <end position="72"/>
    </location>
</feature>
<feature type="transmembrane region" description="Helical" evidence="8">
    <location>
        <begin position="316"/>
        <end position="339"/>
    </location>
</feature>
<keyword evidence="10" id="KW-1185">Reference proteome</keyword>
<evidence type="ECO:0000256" key="4">
    <source>
        <dbReference type="ARBA" id="ARBA00022692"/>
    </source>
</evidence>
<dbReference type="OrthoDB" id="413079at2759"/>
<dbReference type="Proteomes" id="UP000194127">
    <property type="component" value="Unassembled WGS sequence"/>
</dbReference>
<evidence type="ECO:0000256" key="7">
    <source>
        <dbReference type="SAM" id="MobiDB-lite"/>
    </source>
</evidence>
<dbReference type="GO" id="GO:0012505">
    <property type="term" value="C:endomembrane system"/>
    <property type="evidence" value="ECO:0007669"/>
    <property type="project" value="UniProtKB-SubCell"/>
</dbReference>
<keyword evidence="6 8" id="KW-0472">Membrane</keyword>
<sequence>MSLPFTDSSEGIMRRLSAADTVSSADRRAEILNALRAEYPIDRPPSRTVMDSALDADPSASASSLDLPSMMAGPDRIRRRSELSRIRTPAPAEAIELSTLSPIDEQNHGQSSAIQTMIAGLAGEPPLEKMVDVETAPTSYAPSLHYAGSEGQSSAAPNPPISPAQRAKYRLNSRIQFAALCYSFFLEGWNDGSTGPLLPRIQRNYGIGFALVSLLFVTNCVGFLSGAILNVHLNHKFGFGKVVVFGPCAGAVLQLVGYVMMAPGGPFGVMCVAFIFTGFGISLQNAQANGFVGSLREHARVKFGFLHASYGKRPSWLLTGCLGYIGGVGQAGSAVLPFITGLLSSRFGIESLQPFIVSMMSTMIVIWAIVPKVRRIE</sequence>
<keyword evidence="3" id="KW-0813">Transport</keyword>
<dbReference type="InterPro" id="IPR051788">
    <property type="entry name" value="MFS_Transporter"/>
</dbReference>
<protein>
    <recommendedName>
        <fullName evidence="11">Major facilitator superfamily (MFS) profile domain-containing protein</fullName>
    </recommendedName>
</protein>
<feature type="transmembrane region" description="Helical" evidence="8">
    <location>
        <begin position="205"/>
        <end position="230"/>
    </location>
</feature>
<keyword evidence="4 8" id="KW-0812">Transmembrane</keyword>
<comment type="subcellular location">
    <subcellularLocation>
        <location evidence="1">Endomembrane system</location>
        <topology evidence="1">Multi-pass membrane protein</topology>
    </subcellularLocation>
</comment>
<dbReference type="STRING" id="670580.A0A1X6MXJ3"/>
<evidence type="ECO:0000313" key="9">
    <source>
        <dbReference type="EMBL" id="OSX61078.1"/>
    </source>
</evidence>
<feature type="transmembrane region" description="Helical" evidence="8">
    <location>
        <begin position="351"/>
        <end position="370"/>
    </location>
</feature>
<evidence type="ECO:0000256" key="6">
    <source>
        <dbReference type="ARBA" id="ARBA00023136"/>
    </source>
</evidence>
<evidence type="ECO:0000313" key="10">
    <source>
        <dbReference type="Proteomes" id="UP000194127"/>
    </source>
</evidence>